<dbReference type="InterPro" id="IPR036915">
    <property type="entry name" value="Cyclin-like_sf"/>
</dbReference>
<organism evidence="2 3">
    <name type="scientific">Blumeria graminis f. sp. hordei (strain DH14)</name>
    <name type="common">Barley powdery mildew</name>
    <name type="synonym">Oidium monilioides f. sp. hordei</name>
    <dbReference type="NCBI Taxonomy" id="546991"/>
    <lineage>
        <taxon>Eukaryota</taxon>
        <taxon>Fungi</taxon>
        <taxon>Dikarya</taxon>
        <taxon>Ascomycota</taxon>
        <taxon>Pezizomycotina</taxon>
        <taxon>Leotiomycetes</taxon>
        <taxon>Erysiphales</taxon>
        <taxon>Erysiphaceae</taxon>
        <taxon>Blumeria</taxon>
        <taxon>Blumeria hordei</taxon>
    </lineage>
</organism>
<dbReference type="GO" id="GO:0006357">
    <property type="term" value="P:regulation of transcription by RNA polymerase II"/>
    <property type="evidence" value="ECO:0007669"/>
    <property type="project" value="InterPro"/>
</dbReference>
<dbReference type="OrthoDB" id="10264655at2759"/>
<name>N1JFI6_BLUG1</name>
<dbReference type="InterPro" id="IPR043198">
    <property type="entry name" value="Cyclin/Ssn8"/>
</dbReference>
<evidence type="ECO:0000313" key="3">
    <source>
        <dbReference type="Proteomes" id="UP000015441"/>
    </source>
</evidence>
<keyword evidence="3" id="KW-1185">Reference proteome</keyword>
<keyword evidence="2" id="KW-0808">Transferase</keyword>
<dbReference type="PANTHER" id="PTHR10026">
    <property type="entry name" value="CYCLIN"/>
    <property type="match status" value="1"/>
</dbReference>
<sequence length="312" mass="35443">MSHLYNPLVTVNQLYDRVINNDLHLEIQETIRIYTARFTQAAGVLLRLPQSITAKANVILFRYWTVDDIMKHEFSDISATTIYMTTKISGISCSLTNIINVYAYLLSHNTPLSMNTSRGPPELDPTSYYVSFSTYQANRTRILHLEGQILNALGFNLHVALPHPLAIIYLQTLDLLTSTDKTGQSVALRTIAYLNTALLSPQMLYLTHQPYQLATAAIYLSTREMNIALPECAWWEVFDCEREDVGFLIVAMMSVETLVERERGRWDNKDMILRADIAAAIKKSNNGWEQSESGEDEESRMAKLLDEKVAKI</sequence>
<accession>N1JFI6</accession>
<reference evidence="2 3" key="1">
    <citation type="journal article" date="2010" name="Science">
        <title>Genome expansion and gene loss in powdery mildew fungi reveal tradeoffs in extreme parasitism.</title>
        <authorList>
            <person name="Spanu P.D."/>
            <person name="Abbott J.C."/>
            <person name="Amselem J."/>
            <person name="Burgis T.A."/>
            <person name="Soanes D.M."/>
            <person name="Stueber K."/>
            <person name="Ver Loren van Themaat E."/>
            <person name="Brown J.K.M."/>
            <person name="Butcher S.A."/>
            <person name="Gurr S.J."/>
            <person name="Lebrun M.-H."/>
            <person name="Ridout C.J."/>
            <person name="Schulze-Lefert P."/>
            <person name="Talbot N.J."/>
            <person name="Ahmadinejad N."/>
            <person name="Ametz C."/>
            <person name="Barton G.R."/>
            <person name="Benjdia M."/>
            <person name="Bidzinski P."/>
            <person name="Bindschedler L.V."/>
            <person name="Both M."/>
            <person name="Brewer M.T."/>
            <person name="Cadle-Davidson L."/>
            <person name="Cadle-Davidson M.M."/>
            <person name="Collemare J."/>
            <person name="Cramer R."/>
            <person name="Frenkel O."/>
            <person name="Godfrey D."/>
            <person name="Harriman J."/>
            <person name="Hoede C."/>
            <person name="King B.C."/>
            <person name="Klages S."/>
            <person name="Kleemann J."/>
            <person name="Knoll D."/>
            <person name="Koti P.S."/>
            <person name="Kreplak J."/>
            <person name="Lopez-Ruiz F.J."/>
            <person name="Lu X."/>
            <person name="Maekawa T."/>
            <person name="Mahanil S."/>
            <person name="Micali C."/>
            <person name="Milgroom M.G."/>
            <person name="Montana G."/>
            <person name="Noir S."/>
            <person name="O'Connell R.J."/>
            <person name="Oberhaensli S."/>
            <person name="Parlange F."/>
            <person name="Pedersen C."/>
            <person name="Quesneville H."/>
            <person name="Reinhardt R."/>
            <person name="Rott M."/>
            <person name="Sacristan S."/>
            <person name="Schmidt S.M."/>
            <person name="Schoen M."/>
            <person name="Skamnioti P."/>
            <person name="Sommer H."/>
            <person name="Stephens A."/>
            <person name="Takahara H."/>
            <person name="Thordal-Christensen H."/>
            <person name="Vigouroux M."/>
            <person name="Wessling R."/>
            <person name="Wicker T."/>
            <person name="Panstruga R."/>
        </authorList>
    </citation>
    <scope>NUCLEOTIDE SEQUENCE [LARGE SCALE GENOMIC DNA]</scope>
    <source>
        <strain evidence="2">DH14</strain>
    </source>
</reference>
<dbReference type="HOGENOM" id="CLU_022000_5_0_1"/>
<gene>
    <name evidence="2" type="ORF">BGHDH14_bgh03279</name>
</gene>
<protein>
    <submittedName>
        <fullName evidence="2">Protein kinase regulator/cyclin-dependent protein kinase regulator</fullName>
    </submittedName>
</protein>
<comment type="caution">
    <text evidence="2">The sequence shown here is derived from an EMBL/GenBank/DDBJ whole genome shotgun (WGS) entry which is preliminary data.</text>
</comment>
<dbReference type="STRING" id="546991.N1JFI6"/>
<dbReference type="Proteomes" id="UP000015441">
    <property type="component" value="Unassembled WGS sequence"/>
</dbReference>
<dbReference type="InParanoid" id="N1JFI6"/>
<proteinExistence type="predicted"/>
<keyword evidence="2" id="KW-0418">Kinase</keyword>
<dbReference type="eggNOG" id="KOG0835">
    <property type="taxonomic scope" value="Eukaryota"/>
</dbReference>
<dbReference type="Gene3D" id="1.10.472.10">
    <property type="entry name" value="Cyclin-like"/>
    <property type="match status" value="2"/>
</dbReference>
<feature type="region of interest" description="Disordered" evidence="1">
    <location>
        <begin position="286"/>
        <end position="312"/>
    </location>
</feature>
<dbReference type="SUPFAM" id="SSF47954">
    <property type="entry name" value="Cyclin-like"/>
    <property type="match status" value="2"/>
</dbReference>
<feature type="compositionally biased region" description="Basic and acidic residues" evidence="1">
    <location>
        <begin position="299"/>
        <end position="312"/>
    </location>
</feature>
<dbReference type="GO" id="GO:0016538">
    <property type="term" value="F:cyclin-dependent protein serine/threonine kinase regulator activity"/>
    <property type="evidence" value="ECO:0007669"/>
    <property type="project" value="InterPro"/>
</dbReference>
<dbReference type="EMBL" id="CAUH01005660">
    <property type="protein sequence ID" value="CCU81983.1"/>
    <property type="molecule type" value="Genomic_DNA"/>
</dbReference>
<dbReference type="AlphaFoldDB" id="N1JFI6"/>
<evidence type="ECO:0000313" key="2">
    <source>
        <dbReference type="EMBL" id="CCU81983.1"/>
    </source>
</evidence>
<evidence type="ECO:0000256" key="1">
    <source>
        <dbReference type="SAM" id="MobiDB-lite"/>
    </source>
</evidence>
<dbReference type="GO" id="GO:0016301">
    <property type="term" value="F:kinase activity"/>
    <property type="evidence" value="ECO:0007669"/>
    <property type="project" value="UniProtKB-KW"/>
</dbReference>